<evidence type="ECO:0000313" key="2">
    <source>
        <dbReference type="Proteomes" id="UP000215914"/>
    </source>
</evidence>
<dbReference type="Proteomes" id="UP000215914">
    <property type="component" value="Unassembled WGS sequence"/>
</dbReference>
<dbReference type="Gramene" id="mRNA:HanXRQr2_Chr09g0386611">
    <property type="protein sequence ID" value="CDS:HanXRQr2_Chr09g0386611.1"/>
    <property type="gene ID" value="HanXRQr2_Chr09g0386611"/>
</dbReference>
<accession>A0A9K3N853</accession>
<dbReference type="AlphaFoldDB" id="A0A9K3N853"/>
<keyword evidence="2" id="KW-1185">Reference proteome</keyword>
<proteinExistence type="predicted"/>
<gene>
    <name evidence="1" type="ORF">HanXRQr2_Chr09g0386611</name>
</gene>
<protein>
    <submittedName>
        <fullName evidence="1">Uncharacterized protein</fullName>
    </submittedName>
</protein>
<name>A0A9K3N853_HELAN</name>
<organism evidence="1 2">
    <name type="scientific">Helianthus annuus</name>
    <name type="common">Common sunflower</name>
    <dbReference type="NCBI Taxonomy" id="4232"/>
    <lineage>
        <taxon>Eukaryota</taxon>
        <taxon>Viridiplantae</taxon>
        <taxon>Streptophyta</taxon>
        <taxon>Embryophyta</taxon>
        <taxon>Tracheophyta</taxon>
        <taxon>Spermatophyta</taxon>
        <taxon>Magnoliopsida</taxon>
        <taxon>eudicotyledons</taxon>
        <taxon>Gunneridae</taxon>
        <taxon>Pentapetalae</taxon>
        <taxon>asterids</taxon>
        <taxon>campanulids</taxon>
        <taxon>Asterales</taxon>
        <taxon>Asteraceae</taxon>
        <taxon>Asteroideae</taxon>
        <taxon>Heliantheae alliance</taxon>
        <taxon>Heliantheae</taxon>
        <taxon>Helianthus</taxon>
    </lineage>
</organism>
<reference evidence="1" key="1">
    <citation type="journal article" date="2017" name="Nature">
        <title>The sunflower genome provides insights into oil metabolism, flowering and Asterid evolution.</title>
        <authorList>
            <person name="Badouin H."/>
            <person name="Gouzy J."/>
            <person name="Grassa C.J."/>
            <person name="Murat F."/>
            <person name="Staton S.E."/>
            <person name="Cottret L."/>
            <person name="Lelandais-Briere C."/>
            <person name="Owens G.L."/>
            <person name="Carrere S."/>
            <person name="Mayjonade B."/>
            <person name="Legrand L."/>
            <person name="Gill N."/>
            <person name="Kane N.C."/>
            <person name="Bowers J.E."/>
            <person name="Hubner S."/>
            <person name="Bellec A."/>
            <person name="Berard A."/>
            <person name="Berges H."/>
            <person name="Blanchet N."/>
            <person name="Boniface M.C."/>
            <person name="Brunel D."/>
            <person name="Catrice O."/>
            <person name="Chaidir N."/>
            <person name="Claudel C."/>
            <person name="Donnadieu C."/>
            <person name="Faraut T."/>
            <person name="Fievet G."/>
            <person name="Helmstetter N."/>
            <person name="King M."/>
            <person name="Knapp S.J."/>
            <person name="Lai Z."/>
            <person name="Le Paslier M.C."/>
            <person name="Lippi Y."/>
            <person name="Lorenzon L."/>
            <person name="Mandel J.R."/>
            <person name="Marage G."/>
            <person name="Marchand G."/>
            <person name="Marquand E."/>
            <person name="Bret-Mestries E."/>
            <person name="Morien E."/>
            <person name="Nambeesan S."/>
            <person name="Nguyen T."/>
            <person name="Pegot-Espagnet P."/>
            <person name="Pouilly N."/>
            <person name="Raftis F."/>
            <person name="Sallet E."/>
            <person name="Schiex T."/>
            <person name="Thomas J."/>
            <person name="Vandecasteele C."/>
            <person name="Vares D."/>
            <person name="Vear F."/>
            <person name="Vautrin S."/>
            <person name="Crespi M."/>
            <person name="Mangin B."/>
            <person name="Burke J.M."/>
            <person name="Salse J."/>
            <person name="Munos S."/>
            <person name="Vincourt P."/>
            <person name="Rieseberg L.H."/>
            <person name="Langlade N.B."/>
        </authorList>
    </citation>
    <scope>NUCLEOTIDE SEQUENCE</scope>
    <source>
        <tissue evidence="1">Leaves</tissue>
    </source>
</reference>
<reference evidence="1" key="2">
    <citation type="submission" date="2020-06" db="EMBL/GenBank/DDBJ databases">
        <title>Helianthus annuus Genome sequencing and assembly Release 2.</title>
        <authorList>
            <person name="Gouzy J."/>
            <person name="Langlade N."/>
            <person name="Munos S."/>
        </authorList>
    </citation>
    <scope>NUCLEOTIDE SEQUENCE</scope>
    <source>
        <tissue evidence="1">Leaves</tissue>
    </source>
</reference>
<evidence type="ECO:0000313" key="1">
    <source>
        <dbReference type="EMBL" id="KAF5790731.1"/>
    </source>
</evidence>
<comment type="caution">
    <text evidence="1">The sequence shown here is derived from an EMBL/GenBank/DDBJ whole genome shotgun (WGS) entry which is preliminary data.</text>
</comment>
<sequence length="49" mass="5834">MYDMGPHQMEFVTPFHQIQCYRQIKQELKLVTSIANYQDSVFVGEIIQK</sequence>
<dbReference type="EMBL" id="MNCJ02000324">
    <property type="protein sequence ID" value="KAF5790731.1"/>
    <property type="molecule type" value="Genomic_DNA"/>
</dbReference>